<dbReference type="PROSITE" id="PS50887">
    <property type="entry name" value="GGDEF"/>
    <property type="match status" value="1"/>
</dbReference>
<dbReference type="InterPro" id="IPR035965">
    <property type="entry name" value="PAS-like_dom_sf"/>
</dbReference>
<dbReference type="PROSITE" id="PS50113">
    <property type="entry name" value="PAC"/>
    <property type="match status" value="3"/>
</dbReference>
<dbReference type="SMART" id="SM00267">
    <property type="entry name" value="GGDEF"/>
    <property type="match status" value="1"/>
</dbReference>
<proteinExistence type="predicted"/>
<evidence type="ECO:0000259" key="4">
    <source>
        <dbReference type="PROSITE" id="PS50883"/>
    </source>
</evidence>
<dbReference type="GO" id="GO:0003824">
    <property type="term" value="F:catalytic activity"/>
    <property type="evidence" value="ECO:0007669"/>
    <property type="project" value="UniProtKB-ARBA"/>
</dbReference>
<evidence type="ECO:0000259" key="3">
    <source>
        <dbReference type="PROSITE" id="PS50113"/>
    </source>
</evidence>
<dbReference type="NCBIfam" id="TIGR00229">
    <property type="entry name" value="sensory_box"/>
    <property type="match status" value="2"/>
</dbReference>
<dbReference type="InterPro" id="IPR033425">
    <property type="entry name" value="MASE3"/>
</dbReference>
<evidence type="ECO:0000259" key="2">
    <source>
        <dbReference type="PROSITE" id="PS50112"/>
    </source>
</evidence>
<evidence type="ECO:0000256" key="1">
    <source>
        <dbReference type="SAM" id="Phobius"/>
    </source>
</evidence>
<dbReference type="InterPro" id="IPR029787">
    <property type="entry name" value="Nucleotide_cyclase"/>
</dbReference>
<dbReference type="SMART" id="SM00091">
    <property type="entry name" value="PAS"/>
    <property type="match status" value="3"/>
</dbReference>
<dbReference type="RefSeq" id="WP_153116545.1">
    <property type="nucleotide sequence ID" value="NZ_JACIGE010000006.1"/>
</dbReference>
<dbReference type="CDD" id="cd01948">
    <property type="entry name" value="EAL"/>
    <property type="match status" value="1"/>
</dbReference>
<organism evidence="6 7">
    <name type="scientific">Rhodocyclus tenuis</name>
    <name type="common">Rhodospirillum tenue</name>
    <dbReference type="NCBI Taxonomy" id="1066"/>
    <lineage>
        <taxon>Bacteria</taxon>
        <taxon>Pseudomonadati</taxon>
        <taxon>Pseudomonadota</taxon>
        <taxon>Betaproteobacteria</taxon>
        <taxon>Rhodocyclales</taxon>
        <taxon>Rhodocyclaceae</taxon>
        <taxon>Rhodocyclus</taxon>
    </lineage>
</organism>
<keyword evidence="1" id="KW-0812">Transmembrane</keyword>
<feature type="transmembrane region" description="Helical" evidence="1">
    <location>
        <begin position="37"/>
        <end position="56"/>
    </location>
</feature>
<dbReference type="PROSITE" id="PS50112">
    <property type="entry name" value="PAS"/>
    <property type="match status" value="1"/>
</dbReference>
<dbReference type="InterPro" id="IPR035919">
    <property type="entry name" value="EAL_sf"/>
</dbReference>
<feature type="transmembrane region" description="Helical" evidence="1">
    <location>
        <begin position="131"/>
        <end position="150"/>
    </location>
</feature>
<dbReference type="SUPFAM" id="SSF55073">
    <property type="entry name" value="Nucleotide cyclase"/>
    <property type="match status" value="1"/>
</dbReference>
<reference evidence="6 7" key="1">
    <citation type="submission" date="2020-08" db="EMBL/GenBank/DDBJ databases">
        <title>Genome sequencing of Purple Non-Sulfur Bacteria from various extreme environments.</title>
        <authorList>
            <person name="Mayer M."/>
        </authorList>
    </citation>
    <scope>NUCLEOTIDE SEQUENCE [LARGE SCALE GENOMIC DNA]</scope>
    <source>
        <strain evidence="6 7">2761</strain>
    </source>
</reference>
<dbReference type="InterPro" id="IPR043128">
    <property type="entry name" value="Rev_trsase/Diguanyl_cyclase"/>
</dbReference>
<feature type="transmembrane region" description="Helical" evidence="1">
    <location>
        <begin position="225"/>
        <end position="246"/>
    </location>
</feature>
<evidence type="ECO:0000259" key="5">
    <source>
        <dbReference type="PROSITE" id="PS50887"/>
    </source>
</evidence>
<dbReference type="EMBL" id="JACIGE010000006">
    <property type="protein sequence ID" value="MBB4247586.1"/>
    <property type="molecule type" value="Genomic_DNA"/>
</dbReference>
<dbReference type="InterPro" id="IPR013655">
    <property type="entry name" value="PAS_fold_3"/>
</dbReference>
<dbReference type="NCBIfam" id="TIGR00254">
    <property type="entry name" value="GGDEF"/>
    <property type="match status" value="1"/>
</dbReference>
<feature type="domain" description="EAL" evidence="4">
    <location>
        <begin position="818"/>
        <end position="1072"/>
    </location>
</feature>
<accession>A0A840G6T7</accession>
<dbReference type="Pfam" id="PF13426">
    <property type="entry name" value="PAS_9"/>
    <property type="match status" value="1"/>
</dbReference>
<keyword evidence="7" id="KW-1185">Reference proteome</keyword>
<dbReference type="SUPFAM" id="SSF141868">
    <property type="entry name" value="EAL domain-like"/>
    <property type="match status" value="1"/>
</dbReference>
<dbReference type="Pfam" id="PF08447">
    <property type="entry name" value="PAS_3"/>
    <property type="match status" value="1"/>
</dbReference>
<dbReference type="OrthoDB" id="9813903at2"/>
<keyword evidence="1" id="KW-0472">Membrane</keyword>
<gene>
    <name evidence="6" type="ORF">GGD90_001960</name>
</gene>
<comment type="caution">
    <text evidence="6">The sequence shown here is derived from an EMBL/GenBank/DDBJ whole genome shotgun (WGS) entry which is preliminary data.</text>
</comment>
<dbReference type="InterPro" id="IPR000700">
    <property type="entry name" value="PAS-assoc_C"/>
</dbReference>
<dbReference type="AlphaFoldDB" id="A0A840G6T7"/>
<dbReference type="InterPro" id="IPR001610">
    <property type="entry name" value="PAC"/>
</dbReference>
<feature type="domain" description="GGDEF" evidence="5">
    <location>
        <begin position="676"/>
        <end position="809"/>
    </location>
</feature>
<dbReference type="Proteomes" id="UP000587070">
    <property type="component" value="Unassembled WGS sequence"/>
</dbReference>
<evidence type="ECO:0000313" key="6">
    <source>
        <dbReference type="EMBL" id="MBB4247586.1"/>
    </source>
</evidence>
<dbReference type="Gene3D" id="3.30.70.270">
    <property type="match status" value="1"/>
</dbReference>
<protein>
    <submittedName>
        <fullName evidence="6">Diguanylate cyclase (GGDEF)-like protein/PAS domain S-box-containing protein</fullName>
    </submittedName>
</protein>
<feature type="transmembrane region" description="Helical" evidence="1">
    <location>
        <begin position="193"/>
        <end position="213"/>
    </location>
</feature>
<dbReference type="InterPro" id="IPR052155">
    <property type="entry name" value="Biofilm_reg_signaling"/>
</dbReference>
<name>A0A840G6T7_RHOTE</name>
<dbReference type="PANTHER" id="PTHR44757:SF2">
    <property type="entry name" value="BIOFILM ARCHITECTURE MAINTENANCE PROTEIN MBAA"/>
    <property type="match status" value="1"/>
</dbReference>
<dbReference type="CDD" id="cd00130">
    <property type="entry name" value="PAS"/>
    <property type="match status" value="2"/>
</dbReference>
<dbReference type="SMART" id="SM00052">
    <property type="entry name" value="EAL"/>
    <property type="match status" value="1"/>
</dbReference>
<dbReference type="InterPro" id="IPR001633">
    <property type="entry name" value="EAL_dom"/>
</dbReference>
<dbReference type="CDD" id="cd01949">
    <property type="entry name" value="GGDEF"/>
    <property type="match status" value="1"/>
</dbReference>
<dbReference type="Pfam" id="PF00563">
    <property type="entry name" value="EAL"/>
    <property type="match status" value="1"/>
</dbReference>
<keyword evidence="1" id="KW-1133">Transmembrane helix</keyword>
<feature type="domain" description="PAC" evidence="3">
    <location>
        <begin position="473"/>
        <end position="522"/>
    </location>
</feature>
<feature type="domain" description="PAC" evidence="3">
    <location>
        <begin position="344"/>
        <end position="399"/>
    </location>
</feature>
<dbReference type="SUPFAM" id="SSF55785">
    <property type="entry name" value="PYP-like sensor domain (PAS domain)"/>
    <property type="match status" value="3"/>
</dbReference>
<feature type="transmembrane region" description="Helical" evidence="1">
    <location>
        <begin position="102"/>
        <end position="122"/>
    </location>
</feature>
<dbReference type="PROSITE" id="PS50883">
    <property type="entry name" value="EAL"/>
    <property type="match status" value="1"/>
</dbReference>
<dbReference type="InterPro" id="IPR000014">
    <property type="entry name" value="PAS"/>
</dbReference>
<dbReference type="Pfam" id="PF17159">
    <property type="entry name" value="MASE3"/>
    <property type="match status" value="1"/>
</dbReference>
<dbReference type="PANTHER" id="PTHR44757">
    <property type="entry name" value="DIGUANYLATE CYCLASE DGCP"/>
    <property type="match status" value="1"/>
</dbReference>
<feature type="domain" description="PAC" evidence="3">
    <location>
        <begin position="592"/>
        <end position="644"/>
    </location>
</feature>
<dbReference type="Pfam" id="PF00990">
    <property type="entry name" value="GGDEF"/>
    <property type="match status" value="1"/>
</dbReference>
<dbReference type="Gene3D" id="3.20.20.450">
    <property type="entry name" value="EAL domain"/>
    <property type="match status" value="1"/>
</dbReference>
<dbReference type="SMART" id="SM00086">
    <property type="entry name" value="PAC"/>
    <property type="match status" value="3"/>
</dbReference>
<feature type="transmembrane region" description="Helical" evidence="1">
    <location>
        <begin position="63"/>
        <end position="82"/>
    </location>
</feature>
<dbReference type="Gene3D" id="3.30.450.20">
    <property type="entry name" value="PAS domain"/>
    <property type="match status" value="3"/>
</dbReference>
<dbReference type="FunFam" id="3.30.70.270:FF:000001">
    <property type="entry name" value="Diguanylate cyclase domain protein"/>
    <property type="match status" value="1"/>
</dbReference>
<sequence>MKSETKLGHLNAWLFLAGIGALLTASATGHDLLFHTLAELFVIALSFSIFSLTWACRHNLNSSYLIVLGAAYGSSGLVDALHILTVRELQLIPALTSSQPTWFWLTTRCIEVIAALAAPLLIARKVDFGRAAAAFAALALAIYLAIGYGGWSAALPEGGGLTPINNENETLIIVLLLGAHALLWYVRGALPPGVFPLLAASQLLALVTGICLIRHNTSGDFIAELGHYCRFASVILIYAAIVLTGVRRPAQQLQQEQAEKELRLARVNNKLLASEERNLRVQSVGGFGGWHLDIAADELTCSDEAYRIFGIPAGTAMSMKSFLTCVHADDHAKVSMVWQAALAQRAPYDLEHRIIADGQIKWVRGRAELELDDDGRAVAALGSVQDITEQRRSEDAIRTSEARLRRAELASGSGNWELHLDARTMHASEGASKLYGVPEGSLDLEIVQKIPLPEYRPLLDAALRNLVEQQIPYDVEFKIRVADSGEIRDIHSIAIYDASTRIVFGIIQDISERKRTEARLQLAAGVFTHAREGITITDPDGNIVEVNDAFTRISGYSREEVIGQNPRILKSGRQPPEFYEAMWRELSSQGHWSGEIWNRRKDGEIYAEILTISAVLDGNGKTRNYIALFTDITPIKEHQKQLERIAHYDILTGLPNRVLLADRLQQAIAQSQRRGQSVAVAYLDLDGFKAVNDRHGHDVGDELLIAIAQRMKEALREGDTLSRIGGDEFVAVLVDLERPQDCQPVLERLLRASASRIALDDLTLQVSASIGVTLYPQDGADADLLLRHADQALYVAKEAGKNRYHLFDVEQDAAVTTQRETLKHIERALARGELVLYYQPKVNMQSGAVIGAEALIRWQHPERGLLLPAAFLPVVEGHPLAVEMGEWVIDSALQQMAEWRAAGLDIPVSVNISAHQLQQDDFVPRLSALLARHPQIPASRLQLEVLETSALEDVTHVSGVMRGCHELGCDFALDDFGTGYSSLSYLKRLPAELIKIDQSFVRGMLDDLDDLAIVEGVLGLAAAFRRGVIAEGVESVAHGELLLSMGCQQAQGYAIARPMPGGEFPEWAANWRPDAAWTVWNKRSPCAADREAVFAEVELGHWRRAIDNHLANPEDVRLPVEVHDRHFCRWQETAASTRGQEAGFQSLLAAHARVRRAAVEPVEVEQHPDSDERAEVARQLQMLRTLIDRLIGDLRSLLRTETPTLPATPR</sequence>
<feature type="domain" description="PAS" evidence="2">
    <location>
        <begin position="516"/>
        <end position="565"/>
    </location>
</feature>
<dbReference type="Gene3D" id="2.10.70.100">
    <property type="match status" value="1"/>
</dbReference>
<dbReference type="InterPro" id="IPR000160">
    <property type="entry name" value="GGDEF_dom"/>
</dbReference>
<evidence type="ECO:0000313" key="7">
    <source>
        <dbReference type="Proteomes" id="UP000587070"/>
    </source>
</evidence>